<evidence type="ECO:0008006" key="6">
    <source>
        <dbReference type="Google" id="ProtNLM"/>
    </source>
</evidence>
<organism evidence="4 5">
    <name type="scientific">Luteolibacter luteus</name>
    <dbReference type="NCBI Taxonomy" id="2728835"/>
    <lineage>
        <taxon>Bacteria</taxon>
        <taxon>Pseudomonadati</taxon>
        <taxon>Verrucomicrobiota</taxon>
        <taxon>Verrucomicrobiia</taxon>
        <taxon>Verrucomicrobiales</taxon>
        <taxon>Verrucomicrobiaceae</taxon>
        <taxon>Luteolibacter</taxon>
    </lineage>
</organism>
<name>A0A858RJ48_9BACT</name>
<evidence type="ECO:0000256" key="1">
    <source>
        <dbReference type="ARBA" id="ARBA00022801"/>
    </source>
</evidence>
<reference evidence="4 5" key="1">
    <citation type="submission" date="2020-04" db="EMBL/GenBank/DDBJ databases">
        <title>Luteolibacter sp. G-1-1-1 isolated from soil.</title>
        <authorList>
            <person name="Dahal R.H."/>
        </authorList>
    </citation>
    <scope>NUCLEOTIDE SEQUENCE [LARGE SCALE GENOMIC DNA]</scope>
    <source>
        <strain evidence="4 5">G-1-1-1</strain>
    </source>
</reference>
<dbReference type="GO" id="GO:0008829">
    <property type="term" value="F:dCTP deaminase activity"/>
    <property type="evidence" value="ECO:0007669"/>
    <property type="project" value="InterPro"/>
</dbReference>
<proteinExistence type="predicted"/>
<dbReference type="CDD" id="cd07557">
    <property type="entry name" value="trimeric_dUTPase"/>
    <property type="match status" value="1"/>
</dbReference>
<dbReference type="GO" id="GO:0006229">
    <property type="term" value="P:dUTP biosynthetic process"/>
    <property type="evidence" value="ECO:0007669"/>
    <property type="project" value="InterPro"/>
</dbReference>
<dbReference type="AlphaFoldDB" id="A0A858RJ48"/>
<evidence type="ECO:0000313" key="4">
    <source>
        <dbReference type="EMBL" id="QJE96240.1"/>
    </source>
</evidence>
<keyword evidence="3" id="KW-1133">Transmembrane helix</keyword>
<dbReference type="InterPro" id="IPR011962">
    <property type="entry name" value="dCTP_deaminase"/>
</dbReference>
<dbReference type="SUPFAM" id="SSF51283">
    <property type="entry name" value="dUTPase-like"/>
    <property type="match status" value="1"/>
</dbReference>
<dbReference type="EMBL" id="CP051774">
    <property type="protein sequence ID" value="QJE96240.1"/>
    <property type="molecule type" value="Genomic_DNA"/>
</dbReference>
<keyword evidence="2" id="KW-0546">Nucleotide metabolism</keyword>
<dbReference type="InterPro" id="IPR036157">
    <property type="entry name" value="dUTPase-like_sf"/>
</dbReference>
<keyword evidence="5" id="KW-1185">Reference proteome</keyword>
<sequence length="188" mass="20711">MIILRREFQDRGIEIDPLVTEAREEVCADLHVGTIYMEAGSSENLTMPDKFQLKPGRCIIITTQERLAIPSRVFGNLYSRGSLAARGMLVANTKIDPHFNGELKIAVFNAGKQTLEIERGKPFCSISFQELTDRINSVSPRGGPDISNEKRGKLERFISENMANIVTIIIAVAGSAAVTYVTMKLAAP</sequence>
<dbReference type="KEGG" id="luo:HHL09_10745"/>
<dbReference type="Gene3D" id="2.70.40.10">
    <property type="match status" value="1"/>
</dbReference>
<keyword evidence="3" id="KW-0472">Membrane</keyword>
<keyword evidence="1" id="KW-0378">Hydrolase</keyword>
<dbReference type="RefSeq" id="WP_169454641.1">
    <property type="nucleotide sequence ID" value="NZ_CP051774.1"/>
</dbReference>
<dbReference type="Proteomes" id="UP000501812">
    <property type="component" value="Chromosome"/>
</dbReference>
<keyword evidence="3" id="KW-0812">Transmembrane</keyword>
<accession>A0A858RJ48</accession>
<dbReference type="InterPro" id="IPR033704">
    <property type="entry name" value="dUTPase_trimeric"/>
</dbReference>
<evidence type="ECO:0000256" key="2">
    <source>
        <dbReference type="ARBA" id="ARBA00023080"/>
    </source>
</evidence>
<evidence type="ECO:0000313" key="5">
    <source>
        <dbReference type="Proteomes" id="UP000501812"/>
    </source>
</evidence>
<feature type="transmembrane region" description="Helical" evidence="3">
    <location>
        <begin position="161"/>
        <end position="183"/>
    </location>
</feature>
<protein>
    <recommendedName>
        <fullName evidence="6">dUTPase-like domain-containing protein</fullName>
    </recommendedName>
</protein>
<evidence type="ECO:0000256" key="3">
    <source>
        <dbReference type="SAM" id="Phobius"/>
    </source>
</evidence>
<gene>
    <name evidence="4" type="ORF">HHL09_10745</name>
</gene>
<dbReference type="Pfam" id="PF22769">
    <property type="entry name" value="DCD"/>
    <property type="match status" value="1"/>
</dbReference>